<dbReference type="AlphaFoldDB" id="A0A0G0P4S3"/>
<dbReference type="EMBL" id="LBVW01000019">
    <property type="protein sequence ID" value="KKQ93099.1"/>
    <property type="molecule type" value="Genomic_DNA"/>
</dbReference>
<evidence type="ECO:0000313" key="2">
    <source>
        <dbReference type="Proteomes" id="UP000034932"/>
    </source>
</evidence>
<comment type="caution">
    <text evidence="1">The sequence shown here is derived from an EMBL/GenBank/DDBJ whole genome shotgun (WGS) entry which is preliminary data.</text>
</comment>
<reference evidence="1 2" key="1">
    <citation type="journal article" date="2015" name="Nature">
        <title>rRNA introns, odd ribosomes, and small enigmatic genomes across a large radiation of phyla.</title>
        <authorList>
            <person name="Brown C.T."/>
            <person name="Hug L.A."/>
            <person name="Thomas B.C."/>
            <person name="Sharon I."/>
            <person name="Castelle C.J."/>
            <person name="Singh A."/>
            <person name="Wilkins M.J."/>
            <person name="Williams K.H."/>
            <person name="Banfield J.F."/>
        </authorList>
    </citation>
    <scope>NUCLEOTIDE SEQUENCE [LARGE SCALE GENOMIC DNA]</scope>
</reference>
<accession>A0A0G0P4S3</accession>
<protein>
    <submittedName>
        <fullName evidence="1">Uncharacterized protein</fullName>
    </submittedName>
</protein>
<proteinExistence type="predicted"/>
<organism evidence="1 2">
    <name type="scientific">Candidatus Woesebacteria bacterium GW2011_GWB1_39_10b</name>
    <dbReference type="NCBI Taxonomy" id="1618573"/>
    <lineage>
        <taxon>Bacteria</taxon>
        <taxon>Candidatus Woeseibacteriota</taxon>
    </lineage>
</organism>
<dbReference type="STRING" id="1618573.UT19_C0019G0010"/>
<evidence type="ECO:0000313" key="1">
    <source>
        <dbReference type="EMBL" id="KKQ93099.1"/>
    </source>
</evidence>
<sequence length="83" mass="9353">MGTQHESASEDLAYITRKRPPDADSNPVGNITSQDKLILAQKGLSEEEYCKMWELPMVITPGQDEDAKTSQDARYECLEAYDE</sequence>
<name>A0A0G0P4S3_9BACT</name>
<gene>
    <name evidence="1" type="ORF">UT19_C0019G0010</name>
</gene>
<dbReference type="Proteomes" id="UP000034932">
    <property type="component" value="Unassembled WGS sequence"/>
</dbReference>